<accession>A0A0A3JWW9</accession>
<dbReference type="Pfam" id="PF15980">
    <property type="entry name" value="ComGF"/>
    <property type="match status" value="1"/>
</dbReference>
<gene>
    <name evidence="2" type="ORF">CD30_05450</name>
</gene>
<evidence type="ECO:0000313" key="3">
    <source>
        <dbReference type="Proteomes" id="UP000030595"/>
    </source>
</evidence>
<evidence type="ECO:0008006" key="4">
    <source>
        <dbReference type="Google" id="ProtNLM"/>
    </source>
</evidence>
<dbReference type="Proteomes" id="UP000030595">
    <property type="component" value="Unassembled WGS sequence"/>
</dbReference>
<dbReference type="RefSeq" id="WP_036173486.1">
    <property type="nucleotide sequence ID" value="NZ_AVCZ01000006.1"/>
</dbReference>
<sequence>MYQSRKRCLGGGYTLLEALYQIVVLILLTQIIILIFLWMNKQNQTFMINESIPWEIFVNDFQKYLTNVENLTVENNGTRLNIKYKDSSSTIQISPINNVIRKQVNHTGHVPMLIGIKNLKFTLVENELSITVILLNGEVKERTFFVQILKE</sequence>
<dbReference type="NCBIfam" id="NF041002">
    <property type="entry name" value="pilin_ComGF"/>
    <property type="match status" value="1"/>
</dbReference>
<dbReference type="AlphaFoldDB" id="A0A0A3JWW9"/>
<keyword evidence="1" id="KW-1133">Transmembrane helix</keyword>
<keyword evidence="3" id="KW-1185">Reference proteome</keyword>
<dbReference type="EMBL" id="JPVQ01000006">
    <property type="protein sequence ID" value="KGR91502.1"/>
    <property type="molecule type" value="Genomic_DNA"/>
</dbReference>
<dbReference type="eggNOG" id="COG4940">
    <property type="taxonomic scope" value="Bacteria"/>
</dbReference>
<feature type="transmembrane region" description="Helical" evidence="1">
    <location>
        <begin position="20"/>
        <end position="39"/>
    </location>
</feature>
<dbReference type="OrthoDB" id="2361316at2"/>
<comment type="caution">
    <text evidence="2">The sequence shown here is derived from an EMBL/GenBank/DDBJ whole genome shotgun (WGS) entry which is preliminary data.</text>
</comment>
<organism evidence="2 3">
    <name type="scientific">Ureibacillus massiliensis 4400831 = CIP 108448 = CCUG 49529</name>
    <dbReference type="NCBI Taxonomy" id="1211035"/>
    <lineage>
        <taxon>Bacteria</taxon>
        <taxon>Bacillati</taxon>
        <taxon>Bacillota</taxon>
        <taxon>Bacilli</taxon>
        <taxon>Bacillales</taxon>
        <taxon>Caryophanaceae</taxon>
        <taxon>Ureibacillus</taxon>
    </lineage>
</organism>
<evidence type="ECO:0000256" key="1">
    <source>
        <dbReference type="SAM" id="Phobius"/>
    </source>
</evidence>
<keyword evidence="1" id="KW-0812">Transmembrane</keyword>
<dbReference type="InterPro" id="IPR016977">
    <property type="entry name" value="ComGF"/>
</dbReference>
<protein>
    <recommendedName>
        <fullName evidence="4">Competence protein ComGF</fullName>
    </recommendedName>
</protein>
<name>A0A0A3JWW9_9BACL</name>
<proteinExistence type="predicted"/>
<keyword evidence="1" id="KW-0472">Membrane</keyword>
<reference evidence="2 3" key="1">
    <citation type="submission" date="2014-02" db="EMBL/GenBank/DDBJ databases">
        <title>Draft genome sequence of Lysinibacillus massiliensis CCUG 49529.</title>
        <authorList>
            <person name="Zhang F."/>
            <person name="Wang G."/>
            <person name="Zhang L."/>
        </authorList>
    </citation>
    <scope>NUCLEOTIDE SEQUENCE [LARGE SCALE GENOMIC DNA]</scope>
    <source>
        <strain evidence="2 3">CCUG 49529</strain>
    </source>
</reference>
<evidence type="ECO:0000313" key="2">
    <source>
        <dbReference type="EMBL" id="KGR91502.1"/>
    </source>
</evidence>